<evidence type="ECO:0000256" key="5">
    <source>
        <dbReference type="ARBA" id="ARBA00023157"/>
    </source>
</evidence>
<dbReference type="PROSITE" id="PS00250">
    <property type="entry name" value="TGF_BETA_1"/>
    <property type="match status" value="1"/>
</dbReference>
<dbReference type="PANTHER" id="PTHR11848:SF33">
    <property type="entry name" value="TGF-BETA FAMILY PROFILE DOMAIN-CONTAINING PROTEIN"/>
    <property type="match status" value="1"/>
</dbReference>
<evidence type="ECO:0000256" key="7">
    <source>
        <dbReference type="SAM" id="SignalP"/>
    </source>
</evidence>
<keyword evidence="3" id="KW-0964">Secreted</keyword>
<dbReference type="SMR" id="A0A075LYL7"/>
<dbReference type="Pfam" id="PF00688">
    <property type="entry name" value="TGFb_propeptide"/>
    <property type="match status" value="1"/>
</dbReference>
<dbReference type="InterPro" id="IPR029034">
    <property type="entry name" value="Cystine-knot_cytokine"/>
</dbReference>
<keyword evidence="5" id="KW-1015">Disulfide bond</keyword>
<sequence>MARRTFQRLQGSMVLLLTIVTLPHVAAAPFSSSCNGCGTRQQEAMPTSKRNTLTSLSSLTSHASISSSVSYSSSSTLLSATALSPPPSVSGTGNEVADVRTNDQVDDVADTNVDDLVNDLVDKARIREEQVRLVRDEILKKLDMVTPPTAEEIARANISEERMQEMYRLYYQSVQQANSAAGNPIDGQHLPVYRDEIYSFRSTDGPPSNISFLDWFSPRKLRIFLPVKFPQESVRVVHNATLHLFITPPGIIGDEDTAIVRIYQLLAPPRTGIRTPRRFVTSKEVSLTESSWVTFPINEAASMWVSDPTTNHGLEVECDLVLTTHLFVSGYSNGRVSAHRTHRTNLKPRVDITLREGTEAPRQLRRTRRQSGVSNGETKCDKYQQSGDCCRRRNLTISFRELNLNFILAPLEYNAYFCEGECTELYNLVDTHALLRALIRSNYPNSLPKPCCVPSKLGSLPVLYLHKDADSNKTEPEPRLHALPDMVVESCGCS</sequence>
<dbReference type="PANTHER" id="PTHR11848">
    <property type="entry name" value="TGF-BETA FAMILY"/>
    <property type="match status" value="1"/>
</dbReference>
<dbReference type="InterPro" id="IPR017948">
    <property type="entry name" value="TGFb_CS"/>
</dbReference>
<feature type="signal peptide" evidence="7">
    <location>
        <begin position="1"/>
        <end position="27"/>
    </location>
</feature>
<dbReference type="CDD" id="cd13756">
    <property type="entry name" value="TGF_beta_BMPs_GDFs"/>
    <property type="match status" value="1"/>
</dbReference>
<dbReference type="InterPro" id="IPR015615">
    <property type="entry name" value="TGF-beta-rel"/>
</dbReference>
<dbReference type="Pfam" id="PF00019">
    <property type="entry name" value="TGF_beta"/>
    <property type="match status" value="1"/>
</dbReference>
<dbReference type="GO" id="GO:0005125">
    <property type="term" value="F:cytokine activity"/>
    <property type="evidence" value="ECO:0007669"/>
    <property type="project" value="TreeGrafter"/>
</dbReference>
<dbReference type="PROSITE" id="PS51362">
    <property type="entry name" value="TGF_BETA_2"/>
    <property type="match status" value="1"/>
</dbReference>
<name>A0A075LYL7_PARLI</name>
<dbReference type="GO" id="GO:0008083">
    <property type="term" value="F:growth factor activity"/>
    <property type="evidence" value="ECO:0007669"/>
    <property type="project" value="UniProtKB-KW"/>
</dbReference>
<dbReference type="InterPro" id="IPR001111">
    <property type="entry name" value="TGF-b_propeptide"/>
</dbReference>
<evidence type="ECO:0000259" key="8">
    <source>
        <dbReference type="PROSITE" id="PS51362"/>
    </source>
</evidence>
<accession>A0A075LYL7</accession>
<reference evidence="9" key="2">
    <citation type="submission" date="2014-09" db="EMBL/GenBank/DDBJ databases">
        <title>GDF2 acts as a maternal determinant that directs dorsal-ventral axis formation upstream of nodal in the sea urchin embryo.</title>
        <authorList>
            <person name="Haillot E."/>
        </authorList>
    </citation>
    <scope>NUCLEOTIDE SEQUENCE</scope>
</reference>
<dbReference type="Gene3D" id="2.10.90.10">
    <property type="entry name" value="Cystine-knot cytokines"/>
    <property type="match status" value="1"/>
</dbReference>
<keyword evidence="4 6" id="KW-0339">Growth factor</keyword>
<feature type="domain" description="TGF-beta family profile" evidence="8">
    <location>
        <begin position="366"/>
        <end position="494"/>
    </location>
</feature>
<evidence type="ECO:0000256" key="2">
    <source>
        <dbReference type="ARBA" id="ARBA00006656"/>
    </source>
</evidence>
<feature type="chain" id="PRO_5001707856" evidence="7">
    <location>
        <begin position="28"/>
        <end position="494"/>
    </location>
</feature>
<evidence type="ECO:0000256" key="4">
    <source>
        <dbReference type="ARBA" id="ARBA00023030"/>
    </source>
</evidence>
<dbReference type="SUPFAM" id="SSF57501">
    <property type="entry name" value="Cystine-knot cytokines"/>
    <property type="match status" value="1"/>
</dbReference>
<comment type="subcellular location">
    <subcellularLocation>
        <location evidence="1">Secreted</location>
    </subcellularLocation>
</comment>
<dbReference type="AlphaFoldDB" id="A0A075LYL7"/>
<dbReference type="SMART" id="SM00204">
    <property type="entry name" value="TGFB"/>
    <property type="match status" value="1"/>
</dbReference>
<dbReference type="InterPro" id="IPR001839">
    <property type="entry name" value="TGF-b_C"/>
</dbReference>
<dbReference type="Gene3D" id="2.60.120.970">
    <property type="match status" value="1"/>
</dbReference>
<dbReference type="GO" id="GO:0005615">
    <property type="term" value="C:extracellular space"/>
    <property type="evidence" value="ECO:0007669"/>
    <property type="project" value="TreeGrafter"/>
</dbReference>
<evidence type="ECO:0000256" key="6">
    <source>
        <dbReference type="RuleBase" id="RU000354"/>
    </source>
</evidence>
<dbReference type="EMBL" id="KF498642">
    <property type="protein sequence ID" value="AIF71192.1"/>
    <property type="molecule type" value="mRNA"/>
</dbReference>
<dbReference type="PROSITE" id="PS51257">
    <property type="entry name" value="PROKAR_LIPOPROTEIN"/>
    <property type="match status" value="1"/>
</dbReference>
<proteinExistence type="evidence at transcript level"/>
<keyword evidence="7" id="KW-0732">Signal</keyword>
<comment type="similarity">
    <text evidence="2 6">Belongs to the TGF-beta family.</text>
</comment>
<protein>
    <submittedName>
        <fullName evidence="9">GDF2</fullName>
    </submittedName>
</protein>
<organism evidence="9">
    <name type="scientific">Paracentrotus lividus</name>
    <name type="common">Common sea urchin</name>
    <dbReference type="NCBI Taxonomy" id="7656"/>
    <lineage>
        <taxon>Eukaryota</taxon>
        <taxon>Metazoa</taxon>
        <taxon>Echinodermata</taxon>
        <taxon>Eleutherozoa</taxon>
        <taxon>Echinozoa</taxon>
        <taxon>Echinoidea</taxon>
        <taxon>Euechinoidea</taxon>
        <taxon>Echinacea</taxon>
        <taxon>Camarodonta</taxon>
        <taxon>Echinidea</taxon>
        <taxon>Echinidae</taxon>
        <taxon>Paracentrotus</taxon>
    </lineage>
</organism>
<evidence type="ECO:0000256" key="1">
    <source>
        <dbReference type="ARBA" id="ARBA00004613"/>
    </source>
</evidence>
<dbReference type="GO" id="GO:0007179">
    <property type="term" value="P:transforming growth factor beta receptor signaling pathway"/>
    <property type="evidence" value="ECO:0007669"/>
    <property type="project" value="TreeGrafter"/>
</dbReference>
<evidence type="ECO:0000256" key="3">
    <source>
        <dbReference type="ARBA" id="ARBA00022525"/>
    </source>
</evidence>
<dbReference type="GO" id="GO:0042127">
    <property type="term" value="P:regulation of cell population proliferation"/>
    <property type="evidence" value="ECO:0007669"/>
    <property type="project" value="TreeGrafter"/>
</dbReference>
<evidence type="ECO:0000313" key="9">
    <source>
        <dbReference type="EMBL" id="AIF71192.1"/>
    </source>
</evidence>
<reference evidence="9" key="1">
    <citation type="submission" date="2013-08" db="EMBL/GenBank/DDBJ databases">
        <authorList>
            <person name="Lepage T."/>
        </authorList>
    </citation>
    <scope>NUCLEOTIDE SEQUENCE</scope>
</reference>